<gene>
    <name evidence="1" type="ORF">UFOPK1493_02182</name>
</gene>
<proteinExistence type="predicted"/>
<protein>
    <submittedName>
        <fullName evidence="1">Unannotated protein</fullName>
    </submittedName>
</protein>
<dbReference type="AntiFam" id="ANF00109">
    <property type="entry name" value="Shadow ORF (opposite afsK)"/>
</dbReference>
<evidence type="ECO:0000313" key="1">
    <source>
        <dbReference type="EMBL" id="CAB4567488.1"/>
    </source>
</evidence>
<dbReference type="AlphaFoldDB" id="A0A6J6E269"/>
<sequence length="92" mass="10161">MPITEPAWVRLLSVAEFIARAMPKSATFTAPAEPMRMFAGLMSRCTTPLRWAKLSAADTSLAISAAWIELTWPLARRMSASVRPCTYSIAMK</sequence>
<reference evidence="1" key="1">
    <citation type="submission" date="2020-05" db="EMBL/GenBank/DDBJ databases">
        <authorList>
            <person name="Chiriac C."/>
            <person name="Salcher M."/>
            <person name="Ghai R."/>
            <person name="Kavagutti S V."/>
        </authorList>
    </citation>
    <scope>NUCLEOTIDE SEQUENCE</scope>
</reference>
<dbReference type="EMBL" id="CAEZSR010000081">
    <property type="protein sequence ID" value="CAB4567488.1"/>
    <property type="molecule type" value="Genomic_DNA"/>
</dbReference>
<organism evidence="1">
    <name type="scientific">freshwater metagenome</name>
    <dbReference type="NCBI Taxonomy" id="449393"/>
    <lineage>
        <taxon>unclassified sequences</taxon>
        <taxon>metagenomes</taxon>
        <taxon>ecological metagenomes</taxon>
    </lineage>
</organism>
<name>A0A6J6E269_9ZZZZ</name>
<accession>A0A6J6E269</accession>